<reference evidence="3 4" key="1">
    <citation type="submission" date="2024-06" db="EMBL/GenBank/DDBJ databases">
        <title>Complete genome of Phlyctema vagabunda strain 19-DSS-EL-015.</title>
        <authorList>
            <person name="Fiorenzani C."/>
        </authorList>
    </citation>
    <scope>NUCLEOTIDE SEQUENCE [LARGE SCALE GENOMIC DNA]</scope>
    <source>
        <strain evidence="3 4">19-DSS-EL-015</strain>
    </source>
</reference>
<gene>
    <name evidence="3" type="ORF">PVAG01_09108</name>
</gene>
<organism evidence="3 4">
    <name type="scientific">Phlyctema vagabunda</name>
    <dbReference type="NCBI Taxonomy" id="108571"/>
    <lineage>
        <taxon>Eukaryota</taxon>
        <taxon>Fungi</taxon>
        <taxon>Dikarya</taxon>
        <taxon>Ascomycota</taxon>
        <taxon>Pezizomycotina</taxon>
        <taxon>Leotiomycetes</taxon>
        <taxon>Helotiales</taxon>
        <taxon>Dermateaceae</taxon>
        <taxon>Phlyctema</taxon>
    </lineage>
</organism>
<name>A0ABR4P6J8_9HELO</name>
<evidence type="ECO:0000313" key="3">
    <source>
        <dbReference type="EMBL" id="KAL3418887.1"/>
    </source>
</evidence>
<feature type="transmembrane region" description="Helical" evidence="2">
    <location>
        <begin position="12"/>
        <end position="31"/>
    </location>
</feature>
<evidence type="ECO:0000256" key="1">
    <source>
        <dbReference type="SAM" id="MobiDB-lite"/>
    </source>
</evidence>
<dbReference type="Proteomes" id="UP001629113">
    <property type="component" value="Unassembled WGS sequence"/>
</dbReference>
<proteinExistence type="predicted"/>
<feature type="compositionally biased region" description="Basic and acidic residues" evidence="1">
    <location>
        <begin position="111"/>
        <end position="138"/>
    </location>
</feature>
<evidence type="ECO:0000256" key="2">
    <source>
        <dbReference type="SAM" id="Phobius"/>
    </source>
</evidence>
<keyword evidence="2" id="KW-0472">Membrane</keyword>
<accession>A0ABR4P6J8</accession>
<protein>
    <submittedName>
        <fullName evidence="3">Uncharacterized protein</fullName>
    </submittedName>
</protein>
<keyword evidence="2" id="KW-0812">Transmembrane</keyword>
<feature type="region of interest" description="Disordered" evidence="1">
    <location>
        <begin position="106"/>
        <end position="155"/>
    </location>
</feature>
<dbReference type="EMBL" id="JBFCZG010000008">
    <property type="protein sequence ID" value="KAL3418887.1"/>
    <property type="molecule type" value="Genomic_DNA"/>
</dbReference>
<comment type="caution">
    <text evidence="3">The sequence shown here is derived from an EMBL/GenBank/DDBJ whole genome shotgun (WGS) entry which is preliminary data.</text>
</comment>
<sequence>MLLTSSQVSVAISSTVIFLFTSALFLSGYVVQQKTVQDLRIAIKPAPRPAHEPVTYLPERFRDPDAHAHDRTQTESNAQVIEVNQLEGEARRKHKELLHQQQVVEVGGKTSGRDAVRKAEEGKRETPAERRKRIKDEIMEGSEEGSLGGYRPRRW</sequence>
<evidence type="ECO:0000313" key="4">
    <source>
        <dbReference type="Proteomes" id="UP001629113"/>
    </source>
</evidence>
<keyword evidence="4" id="KW-1185">Reference proteome</keyword>
<keyword evidence="2" id="KW-1133">Transmembrane helix</keyword>